<dbReference type="Pfam" id="PF13561">
    <property type="entry name" value="adh_short_C2"/>
    <property type="match status" value="1"/>
</dbReference>
<gene>
    <name evidence="2" type="ORF">IPK02_05880</name>
</gene>
<dbReference type="Proteomes" id="UP000706151">
    <property type="component" value="Unassembled WGS sequence"/>
</dbReference>
<dbReference type="Gene3D" id="3.40.50.720">
    <property type="entry name" value="NAD(P)-binding Rossmann-like Domain"/>
    <property type="match status" value="1"/>
</dbReference>
<dbReference type="InterPro" id="IPR002347">
    <property type="entry name" value="SDR_fam"/>
</dbReference>
<accession>A0A935TFY9</accession>
<sequence length="264" mass="27851">MPGISKTILVTGATGGIGLAVCGRLARAGNSLVLAARDSTRLQTLCAQLSNTCQGTYSWISVDMTRDDSVREFAEKLTAKKVILDGAVLMPPQDPPTNDPLPSSDKWREILQNSFVGPLSLLKAAIATMQPDPAKGRRSKVVIISGISSAQVMGHYASSNVLRCAWLAEAKTLAFALGEQGIHVNTLSLGGTLTPGYAASLQQRAAKAGTTVDQRLAEETSNVPLRKYGTPDEVAVAVEGLLSAFSDHMTGINVLHDGGFTRAY</sequence>
<proteinExistence type="inferred from homology"/>
<comment type="similarity">
    <text evidence="1">Belongs to the short-chain dehydrogenases/reductases (SDR) family.</text>
</comment>
<evidence type="ECO:0000313" key="3">
    <source>
        <dbReference type="Proteomes" id="UP000706151"/>
    </source>
</evidence>
<dbReference type="EMBL" id="JADJOT010000006">
    <property type="protein sequence ID" value="MBK7953525.1"/>
    <property type="molecule type" value="Genomic_DNA"/>
</dbReference>
<reference evidence="2 3" key="1">
    <citation type="submission" date="2020-10" db="EMBL/GenBank/DDBJ databases">
        <title>Connecting structure to function with the recovery of over 1000 high-quality activated sludge metagenome-assembled genomes encoding full-length rRNA genes using long-read sequencing.</title>
        <authorList>
            <person name="Singleton C.M."/>
            <person name="Petriglieri F."/>
            <person name="Kristensen J.M."/>
            <person name="Kirkegaard R.H."/>
            <person name="Michaelsen T.Y."/>
            <person name="Andersen M.H."/>
            <person name="Karst S.M."/>
            <person name="Dueholm M.S."/>
            <person name="Nielsen P.H."/>
            <person name="Albertsen M."/>
        </authorList>
    </citation>
    <scope>NUCLEOTIDE SEQUENCE [LARGE SCALE GENOMIC DNA]</scope>
    <source>
        <strain evidence="2">Fred_18-Q3-R57-64_BAT3C.720</strain>
    </source>
</reference>
<dbReference type="SUPFAM" id="SSF51735">
    <property type="entry name" value="NAD(P)-binding Rossmann-fold domains"/>
    <property type="match status" value="1"/>
</dbReference>
<comment type="caution">
    <text evidence="2">The sequence shown here is derived from an EMBL/GenBank/DDBJ whole genome shotgun (WGS) entry which is preliminary data.</text>
</comment>
<evidence type="ECO:0000313" key="2">
    <source>
        <dbReference type="EMBL" id="MBK7953525.1"/>
    </source>
</evidence>
<dbReference type="InterPro" id="IPR036291">
    <property type="entry name" value="NAD(P)-bd_dom_sf"/>
</dbReference>
<dbReference type="PANTHER" id="PTHR42879:SF6">
    <property type="entry name" value="NADPH-DEPENDENT REDUCTASE BACG"/>
    <property type="match status" value="1"/>
</dbReference>
<dbReference type="AlphaFoldDB" id="A0A935TFY9"/>
<evidence type="ECO:0000256" key="1">
    <source>
        <dbReference type="ARBA" id="ARBA00006484"/>
    </source>
</evidence>
<dbReference type="PRINTS" id="PR00081">
    <property type="entry name" value="GDHRDH"/>
</dbReference>
<dbReference type="PANTHER" id="PTHR42879">
    <property type="entry name" value="3-OXOACYL-(ACYL-CARRIER-PROTEIN) REDUCTASE"/>
    <property type="match status" value="1"/>
</dbReference>
<dbReference type="InterPro" id="IPR050259">
    <property type="entry name" value="SDR"/>
</dbReference>
<organism evidence="2 3">
    <name type="scientific">Candidatus Accumulibacter affinis</name>
    <dbReference type="NCBI Taxonomy" id="2954384"/>
    <lineage>
        <taxon>Bacteria</taxon>
        <taxon>Pseudomonadati</taxon>
        <taxon>Pseudomonadota</taxon>
        <taxon>Betaproteobacteria</taxon>
        <taxon>Candidatus Accumulibacter</taxon>
    </lineage>
</organism>
<protein>
    <submittedName>
        <fullName evidence="2">SDR family oxidoreductase</fullName>
    </submittedName>
</protein>
<name>A0A935TFY9_9PROT</name>